<dbReference type="EMBL" id="JRLX01000007">
    <property type="protein sequence ID" value="KGO86952.1"/>
    <property type="molecule type" value="Genomic_DNA"/>
</dbReference>
<dbReference type="CDD" id="cd05483">
    <property type="entry name" value="retropepsin_like_bacteria"/>
    <property type="match status" value="1"/>
</dbReference>
<evidence type="ECO:0000313" key="3">
    <source>
        <dbReference type="Proteomes" id="UP000030152"/>
    </source>
</evidence>
<evidence type="ECO:0008006" key="4">
    <source>
        <dbReference type="Google" id="ProtNLM"/>
    </source>
</evidence>
<dbReference type="InterPro" id="IPR021109">
    <property type="entry name" value="Peptidase_aspartic_dom_sf"/>
</dbReference>
<protein>
    <recommendedName>
        <fullName evidence="4">Aspartyl protease</fullName>
    </recommendedName>
</protein>
<name>A0A0A2M2S4_9FLAO</name>
<accession>A0A0A2M2S4</accession>
<evidence type="ECO:0000313" key="2">
    <source>
        <dbReference type="EMBL" id="KGO86952.1"/>
    </source>
</evidence>
<dbReference type="InterPro" id="IPR034122">
    <property type="entry name" value="Retropepsin-like_bacterial"/>
</dbReference>
<evidence type="ECO:0000256" key="1">
    <source>
        <dbReference type="SAM" id="SignalP"/>
    </source>
</evidence>
<feature type="chain" id="PRO_5002002652" description="Aspartyl protease" evidence="1">
    <location>
        <begin position="23"/>
        <end position="400"/>
    </location>
</feature>
<dbReference type="OrthoDB" id="5580718at2"/>
<feature type="signal peptide" evidence="1">
    <location>
        <begin position="1"/>
        <end position="22"/>
    </location>
</feature>
<sequence>MLKKLLRLCCFILLIKGNILLAQSIGSLNQGGTSQKNYFTQIPYTEVKSKVIVACTIQGKPYRFIVDTGAGMSITPKVFNELHPAVLSNVPVSDQAGIVDDLQVVALQNIKLGSVVFNNIPTVVVKDATIFECFNVDGLIGSNLLRNSIVQFSSKTHTLTLTDDPKKLALNKKYASAMQLTPVQSNPYVWIALSNGKSKGRDHVLFDSGMDSFYDLSMQAYQTVFKPINLFQLQAEAVGSFTIGLNGAAVDENYYKVTAPQLLLNGVAFKDITTETTYGDSSRIGANLFKHGLVTLDYKNKTFYFEPYKTGAIDLEATDWPFTPTVKNNKLVVGIVWGKLWNNIILPGDEILQFDGKTYEGVDVCSILTSSHKSASQMAKLVLRDVNTGEIKELEVSKED</sequence>
<dbReference type="Proteomes" id="UP000030152">
    <property type="component" value="Unassembled WGS sequence"/>
</dbReference>
<organism evidence="2 3">
    <name type="scientific">Flavobacterium rivuli WB 3.3-2 = DSM 21788</name>
    <dbReference type="NCBI Taxonomy" id="1121895"/>
    <lineage>
        <taxon>Bacteria</taxon>
        <taxon>Pseudomonadati</taxon>
        <taxon>Bacteroidota</taxon>
        <taxon>Flavobacteriia</taxon>
        <taxon>Flavobacteriales</taxon>
        <taxon>Flavobacteriaceae</taxon>
        <taxon>Flavobacterium</taxon>
    </lineage>
</organism>
<dbReference type="STRING" id="1121895.GCA_000378485_01974"/>
<dbReference type="Pfam" id="PF13975">
    <property type="entry name" value="gag-asp_proteas"/>
    <property type="match status" value="1"/>
</dbReference>
<dbReference type="eggNOG" id="COG3577">
    <property type="taxonomic scope" value="Bacteria"/>
</dbReference>
<comment type="caution">
    <text evidence="2">The sequence shown here is derived from an EMBL/GenBank/DDBJ whole genome shotgun (WGS) entry which is preliminary data.</text>
</comment>
<dbReference type="SUPFAM" id="SSF50630">
    <property type="entry name" value="Acid proteases"/>
    <property type="match status" value="1"/>
</dbReference>
<proteinExistence type="predicted"/>
<keyword evidence="3" id="KW-1185">Reference proteome</keyword>
<keyword evidence="1" id="KW-0732">Signal</keyword>
<dbReference type="Gene3D" id="2.40.70.10">
    <property type="entry name" value="Acid Proteases"/>
    <property type="match status" value="1"/>
</dbReference>
<dbReference type="RefSeq" id="WP_020213133.1">
    <property type="nucleotide sequence ID" value="NZ_JRLX01000007.1"/>
</dbReference>
<reference evidence="2 3" key="1">
    <citation type="submission" date="2013-09" db="EMBL/GenBank/DDBJ databases">
        <authorList>
            <person name="Zeng Z."/>
            <person name="Chen C."/>
        </authorList>
    </citation>
    <scope>NUCLEOTIDE SEQUENCE [LARGE SCALE GENOMIC DNA]</scope>
    <source>
        <strain evidence="2 3">WB 3.3-2</strain>
    </source>
</reference>
<dbReference type="AlphaFoldDB" id="A0A0A2M2S4"/>
<gene>
    <name evidence="2" type="ORF">Q765_08290</name>
</gene>